<name>A0A841R8Y6_9SPIO</name>
<dbReference type="GO" id="GO:0009253">
    <property type="term" value="P:peptidoglycan catabolic process"/>
    <property type="evidence" value="ECO:0007669"/>
    <property type="project" value="InterPro"/>
</dbReference>
<sequence>MLFADQIIHKVDERDTLFGLSLLYNTSVDDIRRANGLESEIIKKGEELVIPLPDSTVEVSRSENKAEIHTYRVKNGDTLSEIALKLGVEQKQIEQLNHLSDQNVRIGQVLSIPGKAAGGDRYSVQSGDTLSRISLLFDISQEQLRQINNLENDSLRVGQSLLVAPLRPQVHLVEKGDNLWDIAAAYDLAIEDISKWNNINGSSIYPGQELKLYSRTVENFEFGASAPSVLMASYREKTPAEPLEEYSHYREEKSSQPTRNYSESRLDDPVLNYRQARDILEALDRSIESEPGLGNQLSGYTIVIDPGHGGLDPGAIVASVNGNGETVYVVEDEYAYDISLRTYRLLKLYGADVTLTIISPNHQIRSSENPSDTFVNMKNEVYNMASLNRKNDDSSWPVGSSEGLRKRVEIAENAFRGADRNKTLYISIHADNSPDLGQGTIVLYSSENEANLDKSQELAESLIPYLGASSSTGRQNLAVLRDNPAYAEVLIEIRNLYYPGNSWAIRYDKLREQDAEFITRGLINYAEGR</sequence>
<dbReference type="InterPro" id="IPR002508">
    <property type="entry name" value="MurNAc-LAA_cat"/>
</dbReference>
<accession>A0A841R8Y6</accession>
<dbReference type="SUPFAM" id="SSF53187">
    <property type="entry name" value="Zn-dependent exopeptidases"/>
    <property type="match status" value="1"/>
</dbReference>
<proteinExistence type="predicted"/>
<feature type="domain" description="LysM" evidence="2">
    <location>
        <begin position="7"/>
        <end position="50"/>
    </location>
</feature>
<evidence type="ECO:0000259" key="2">
    <source>
        <dbReference type="PROSITE" id="PS51782"/>
    </source>
</evidence>
<dbReference type="Proteomes" id="UP000587760">
    <property type="component" value="Unassembled WGS sequence"/>
</dbReference>
<dbReference type="SMART" id="SM00646">
    <property type="entry name" value="Ami_3"/>
    <property type="match status" value="1"/>
</dbReference>
<feature type="region of interest" description="Disordered" evidence="1">
    <location>
        <begin position="241"/>
        <end position="267"/>
    </location>
</feature>
<dbReference type="RefSeq" id="WP_184746230.1">
    <property type="nucleotide sequence ID" value="NZ_JACHGJ010000002.1"/>
</dbReference>
<feature type="domain" description="LysM" evidence="2">
    <location>
        <begin position="120"/>
        <end position="163"/>
    </location>
</feature>
<feature type="domain" description="LysM" evidence="2">
    <location>
        <begin position="69"/>
        <end position="112"/>
    </location>
</feature>
<organism evidence="3 4">
    <name type="scientific">Spirochaeta isovalerica</name>
    <dbReference type="NCBI Taxonomy" id="150"/>
    <lineage>
        <taxon>Bacteria</taxon>
        <taxon>Pseudomonadati</taxon>
        <taxon>Spirochaetota</taxon>
        <taxon>Spirochaetia</taxon>
        <taxon>Spirochaetales</taxon>
        <taxon>Spirochaetaceae</taxon>
        <taxon>Spirochaeta</taxon>
    </lineage>
</organism>
<comment type="caution">
    <text evidence="3">The sequence shown here is derived from an EMBL/GenBank/DDBJ whole genome shotgun (WGS) entry which is preliminary data.</text>
</comment>
<reference evidence="3 4" key="1">
    <citation type="submission" date="2020-08" db="EMBL/GenBank/DDBJ databases">
        <title>Genomic Encyclopedia of Type Strains, Phase IV (KMG-IV): sequencing the most valuable type-strain genomes for metagenomic binning, comparative biology and taxonomic classification.</title>
        <authorList>
            <person name="Goeker M."/>
        </authorList>
    </citation>
    <scope>NUCLEOTIDE SEQUENCE [LARGE SCALE GENOMIC DNA]</scope>
    <source>
        <strain evidence="3 4">DSM 2461</strain>
    </source>
</reference>
<dbReference type="Gene3D" id="3.10.350.10">
    <property type="entry name" value="LysM domain"/>
    <property type="match status" value="4"/>
</dbReference>
<feature type="domain" description="LysM" evidence="2">
    <location>
        <begin position="169"/>
        <end position="212"/>
    </location>
</feature>
<dbReference type="InterPro" id="IPR036779">
    <property type="entry name" value="LysM_dom_sf"/>
</dbReference>
<protein>
    <submittedName>
        <fullName evidence="3">LysM repeat protein</fullName>
    </submittedName>
</protein>
<dbReference type="InterPro" id="IPR018392">
    <property type="entry name" value="LysM"/>
</dbReference>
<evidence type="ECO:0000256" key="1">
    <source>
        <dbReference type="SAM" id="MobiDB-lite"/>
    </source>
</evidence>
<dbReference type="Pfam" id="PF01476">
    <property type="entry name" value="LysM"/>
    <property type="match status" value="4"/>
</dbReference>
<dbReference type="CDD" id="cd02696">
    <property type="entry name" value="MurNAc-LAA"/>
    <property type="match status" value="1"/>
</dbReference>
<dbReference type="SUPFAM" id="SSF54106">
    <property type="entry name" value="LysM domain"/>
    <property type="match status" value="4"/>
</dbReference>
<dbReference type="EMBL" id="JACHGJ010000002">
    <property type="protein sequence ID" value="MBB6480256.1"/>
    <property type="molecule type" value="Genomic_DNA"/>
</dbReference>
<dbReference type="PROSITE" id="PS51782">
    <property type="entry name" value="LYSM"/>
    <property type="match status" value="4"/>
</dbReference>
<dbReference type="SMART" id="SM00257">
    <property type="entry name" value="LysM"/>
    <property type="match status" value="4"/>
</dbReference>
<dbReference type="GO" id="GO:0008745">
    <property type="term" value="F:N-acetylmuramoyl-L-alanine amidase activity"/>
    <property type="evidence" value="ECO:0007669"/>
    <property type="project" value="InterPro"/>
</dbReference>
<evidence type="ECO:0000313" key="4">
    <source>
        <dbReference type="Proteomes" id="UP000587760"/>
    </source>
</evidence>
<dbReference type="AlphaFoldDB" id="A0A841R8Y6"/>
<dbReference type="Gene3D" id="3.40.630.40">
    <property type="entry name" value="Zn-dependent exopeptidases"/>
    <property type="match status" value="1"/>
</dbReference>
<gene>
    <name evidence="3" type="ORF">HNR50_001914</name>
</gene>
<evidence type="ECO:0000313" key="3">
    <source>
        <dbReference type="EMBL" id="MBB6480256.1"/>
    </source>
</evidence>
<dbReference type="CDD" id="cd00118">
    <property type="entry name" value="LysM"/>
    <property type="match status" value="4"/>
</dbReference>
<dbReference type="PANTHER" id="PTHR33734">
    <property type="entry name" value="LYSM DOMAIN-CONTAINING GPI-ANCHORED PROTEIN 2"/>
    <property type="match status" value="1"/>
</dbReference>
<dbReference type="PANTHER" id="PTHR33734:SF22">
    <property type="entry name" value="MEMBRANE-BOUND LYTIC MUREIN TRANSGLYCOSYLASE D"/>
    <property type="match status" value="1"/>
</dbReference>
<keyword evidence="4" id="KW-1185">Reference proteome</keyword>
<dbReference type="Pfam" id="PF01520">
    <property type="entry name" value="Amidase_3"/>
    <property type="match status" value="1"/>
</dbReference>
<feature type="compositionally biased region" description="Basic and acidic residues" evidence="1">
    <location>
        <begin position="241"/>
        <end position="254"/>
    </location>
</feature>